<reference evidence="3" key="1">
    <citation type="submission" date="2021-02" db="EMBL/GenBank/DDBJ databases">
        <authorList>
            <person name="Nowell W R."/>
        </authorList>
    </citation>
    <scope>NUCLEOTIDE SEQUENCE</scope>
</reference>
<dbReference type="PANTHER" id="PTHR15696:SF7">
    <property type="entry name" value="NONSENSE-MEDIATED MRNA DECAY FACTOR"/>
    <property type="match status" value="1"/>
</dbReference>
<keyword evidence="1" id="KW-0866">Nonsense-mediated mRNA decay</keyword>
<feature type="domain" description="DNA/RNA-binding" evidence="2">
    <location>
        <begin position="1"/>
        <end position="60"/>
    </location>
</feature>
<comment type="caution">
    <text evidence="3">The sequence shown here is derived from an EMBL/GenBank/DDBJ whole genome shotgun (WGS) entry which is preliminary data.</text>
</comment>
<organism evidence="3 4">
    <name type="scientific">Rotaria magnacalcarata</name>
    <dbReference type="NCBI Taxonomy" id="392030"/>
    <lineage>
        <taxon>Eukaryota</taxon>
        <taxon>Metazoa</taxon>
        <taxon>Spiralia</taxon>
        <taxon>Gnathifera</taxon>
        <taxon>Rotifera</taxon>
        <taxon>Eurotatoria</taxon>
        <taxon>Bdelloidea</taxon>
        <taxon>Philodinida</taxon>
        <taxon>Philodinidae</taxon>
        <taxon>Rotaria</taxon>
    </lineage>
</organism>
<proteinExistence type="predicted"/>
<dbReference type="GO" id="GO:0042162">
    <property type="term" value="F:telomeric DNA binding"/>
    <property type="evidence" value="ECO:0007669"/>
    <property type="project" value="TreeGrafter"/>
</dbReference>
<evidence type="ECO:0000313" key="4">
    <source>
        <dbReference type="Proteomes" id="UP000681967"/>
    </source>
</evidence>
<sequence length="67" mass="7591">MPLNQLGTLCGRSNSSADAAFFYLLCLSAVHPFEGAKDNLQILFERNEKRFLELTKQQTKNRNDKAS</sequence>
<dbReference type="SUPFAM" id="SSF48452">
    <property type="entry name" value="TPR-like"/>
    <property type="match status" value="1"/>
</dbReference>
<dbReference type="InterPro" id="IPR018834">
    <property type="entry name" value="DNA/RNA-bd_Est1-type"/>
</dbReference>
<evidence type="ECO:0000313" key="3">
    <source>
        <dbReference type="EMBL" id="CAF5163789.1"/>
    </source>
</evidence>
<dbReference type="Gene3D" id="1.25.40.10">
    <property type="entry name" value="Tetratricopeptide repeat domain"/>
    <property type="match status" value="1"/>
</dbReference>
<dbReference type="PANTHER" id="PTHR15696">
    <property type="entry name" value="SMG-7 SUPPRESSOR WITH MORPHOLOGICAL EFFECT ON GENITALIA PROTEIN 7"/>
    <property type="match status" value="1"/>
</dbReference>
<protein>
    <recommendedName>
        <fullName evidence="2">DNA/RNA-binding domain-containing protein</fullName>
    </recommendedName>
</protein>
<dbReference type="AlphaFoldDB" id="A0A8S3GKD3"/>
<dbReference type="EMBL" id="CAJOBH010269709">
    <property type="protein sequence ID" value="CAF5163789.1"/>
    <property type="molecule type" value="Genomic_DNA"/>
</dbReference>
<dbReference type="GO" id="GO:0005697">
    <property type="term" value="C:telomerase holoenzyme complex"/>
    <property type="evidence" value="ECO:0007669"/>
    <property type="project" value="TreeGrafter"/>
</dbReference>
<evidence type="ECO:0000259" key="2">
    <source>
        <dbReference type="Pfam" id="PF10373"/>
    </source>
</evidence>
<name>A0A8S3GKD3_9BILA</name>
<evidence type="ECO:0000256" key="1">
    <source>
        <dbReference type="ARBA" id="ARBA00023161"/>
    </source>
</evidence>
<feature type="non-terminal residue" evidence="3">
    <location>
        <position position="1"/>
    </location>
</feature>
<gene>
    <name evidence="3" type="ORF">BYL167_LOCUS75361</name>
</gene>
<dbReference type="InterPro" id="IPR045153">
    <property type="entry name" value="Est1/Ebs1-like"/>
</dbReference>
<dbReference type="Pfam" id="PF10373">
    <property type="entry name" value="EST1_DNA_bind"/>
    <property type="match status" value="1"/>
</dbReference>
<dbReference type="Proteomes" id="UP000681967">
    <property type="component" value="Unassembled WGS sequence"/>
</dbReference>
<dbReference type="InterPro" id="IPR011990">
    <property type="entry name" value="TPR-like_helical_dom_sf"/>
</dbReference>
<dbReference type="GO" id="GO:0000184">
    <property type="term" value="P:nuclear-transcribed mRNA catabolic process, nonsense-mediated decay"/>
    <property type="evidence" value="ECO:0007669"/>
    <property type="project" value="UniProtKB-KW"/>
</dbReference>
<accession>A0A8S3GKD3</accession>
<dbReference type="GO" id="GO:0070034">
    <property type="term" value="F:telomerase RNA binding"/>
    <property type="evidence" value="ECO:0007669"/>
    <property type="project" value="TreeGrafter"/>
</dbReference>